<comment type="similarity">
    <text evidence="1">Belongs to the UPF0111 family.</text>
</comment>
<dbReference type="InterPro" id="IPR038078">
    <property type="entry name" value="PhoU-like_sf"/>
</dbReference>
<dbReference type="STRING" id="525245.HMPREF0044_0336"/>
<evidence type="ECO:0000313" key="2">
    <source>
        <dbReference type="EMBL" id="EEH64599.1"/>
    </source>
</evidence>
<organism evidence="2 3">
    <name type="scientific">Gleimia coleocanis DSM 15436</name>
    <dbReference type="NCBI Taxonomy" id="525245"/>
    <lineage>
        <taxon>Bacteria</taxon>
        <taxon>Bacillati</taxon>
        <taxon>Actinomycetota</taxon>
        <taxon>Actinomycetes</taxon>
        <taxon>Actinomycetales</taxon>
        <taxon>Actinomycetaceae</taxon>
        <taxon>Gleimia</taxon>
    </lineage>
</organism>
<keyword evidence="3" id="KW-1185">Reference proteome</keyword>
<dbReference type="InterPro" id="IPR052912">
    <property type="entry name" value="UPF0111_domain"/>
</dbReference>
<evidence type="ECO:0000313" key="3">
    <source>
        <dbReference type="Proteomes" id="UP000010301"/>
    </source>
</evidence>
<dbReference type="Proteomes" id="UP000010301">
    <property type="component" value="Unassembled WGS sequence"/>
</dbReference>
<dbReference type="PANTHER" id="PTHR37298">
    <property type="entry name" value="UPF0111 PROTEIN YKAA"/>
    <property type="match status" value="1"/>
</dbReference>
<evidence type="ECO:0008006" key="4">
    <source>
        <dbReference type="Google" id="ProtNLM"/>
    </source>
</evidence>
<dbReference type="PANTHER" id="PTHR37298:SF1">
    <property type="entry name" value="UPF0111 PROTEIN YKAA"/>
    <property type="match status" value="1"/>
</dbReference>
<dbReference type="HOGENOM" id="CLU_086031_3_0_11"/>
<dbReference type="Pfam" id="PF01865">
    <property type="entry name" value="PhoU_div"/>
    <property type="match status" value="1"/>
</dbReference>
<accession>C0VYU6</accession>
<dbReference type="eggNOG" id="COG1392">
    <property type="taxonomic scope" value="Bacteria"/>
</dbReference>
<reference evidence="2 3" key="1">
    <citation type="submission" date="2009-01" db="EMBL/GenBank/DDBJ databases">
        <authorList>
            <person name="Qin X."/>
            <person name="Bachman B."/>
            <person name="Battles P."/>
            <person name="Bell A."/>
            <person name="Bess C."/>
            <person name="Bickham C."/>
            <person name="Chaboub L."/>
            <person name="Chen D."/>
            <person name="Coyle M."/>
            <person name="Deiros D.R."/>
            <person name="Dinh H."/>
            <person name="Forbes L."/>
            <person name="Fowler G."/>
            <person name="Francisco L."/>
            <person name="Fu Q."/>
            <person name="Gubbala S."/>
            <person name="Hale W."/>
            <person name="Han Y."/>
            <person name="Hemphill L."/>
            <person name="Highlander S.K."/>
            <person name="Hirani K."/>
            <person name="Hogues M."/>
            <person name="Jackson L."/>
            <person name="Jakkamsetti A."/>
            <person name="Javaid M."/>
            <person name="Jiang H."/>
            <person name="Korchina V."/>
            <person name="Kovar C."/>
            <person name="Lara F."/>
            <person name="Lee S."/>
            <person name="Mata R."/>
            <person name="Mathew T."/>
            <person name="Moen C."/>
            <person name="Morales K."/>
            <person name="Munidasa M."/>
            <person name="Nazareth L."/>
            <person name="Ngo R."/>
            <person name="Nguyen L."/>
            <person name="Okwuonu G."/>
            <person name="Ongeri F."/>
            <person name="Patil S."/>
            <person name="Petrosino J."/>
            <person name="Pham C."/>
            <person name="Pham P."/>
            <person name="Pu L.-L."/>
            <person name="Puazo M."/>
            <person name="Raj R."/>
            <person name="Reid J."/>
            <person name="Rouhana J."/>
            <person name="Saada N."/>
            <person name="Shang Y."/>
            <person name="Simmons D."/>
            <person name="Thornton R."/>
            <person name="Warren J."/>
            <person name="Weissenberger G."/>
            <person name="Zhang J."/>
            <person name="Zhang L."/>
            <person name="Zhou C."/>
            <person name="Zhu D."/>
            <person name="Muzny D."/>
            <person name="Worley K."/>
            <person name="Gibbs R."/>
        </authorList>
    </citation>
    <scope>NUCLEOTIDE SEQUENCE [LARGE SCALE GENOMIC DNA]</scope>
    <source>
        <strain evidence="2 3">DSM 15436</strain>
    </source>
</reference>
<gene>
    <name evidence="2" type="ORF">HMPREF0044_0336</name>
</gene>
<sequence>MEVRFKKSENSESFFDLLATQAKLMVRGAELLARIPGENYETRVALRNELHDVEHACDEATHAVINKLNQTFVTPFDRDDIAYIAGRLDDCMDYMDEAGDLIVLYKVEDLPAGIYQQLNVIQRCCDLTAEAMPRLETLESMRDYWVEINRLENEGDKAYRHTLSQLFDSDMEPLQVIKLKDIIACLEKAVDSFESLANGVETIAIKES</sequence>
<dbReference type="EMBL" id="ACFG01000004">
    <property type="protein sequence ID" value="EEH64599.1"/>
    <property type="molecule type" value="Genomic_DNA"/>
</dbReference>
<proteinExistence type="inferred from homology"/>
<dbReference type="OrthoDB" id="9797568at2"/>
<dbReference type="RefSeq" id="WP_006547333.1">
    <property type="nucleotide sequence ID" value="NZ_DS999545.1"/>
</dbReference>
<dbReference type="Gene3D" id="1.20.58.220">
    <property type="entry name" value="Phosphate transport system protein phou homolog 2, domain 2"/>
    <property type="match status" value="1"/>
</dbReference>
<protein>
    <recommendedName>
        <fullName evidence="4">TIGR00153 family protein</fullName>
    </recommendedName>
</protein>
<dbReference type="InterPro" id="IPR018445">
    <property type="entry name" value="Put_Phosphate_transp_reg"/>
</dbReference>
<evidence type="ECO:0000256" key="1">
    <source>
        <dbReference type="ARBA" id="ARBA00008591"/>
    </source>
</evidence>
<comment type="caution">
    <text evidence="2">The sequence shown here is derived from an EMBL/GenBank/DDBJ whole genome shotgun (WGS) entry which is preliminary data.</text>
</comment>
<dbReference type="AlphaFoldDB" id="C0VYU6"/>
<name>C0VYU6_9ACTO</name>